<dbReference type="InterPro" id="IPR013785">
    <property type="entry name" value="Aldolase_TIM"/>
</dbReference>
<accession>A0A2T2X2L2</accession>
<comment type="caution">
    <text evidence="6">The sequence shown here is derived from an EMBL/GenBank/DDBJ whole genome shotgun (WGS) entry which is preliminary data.</text>
</comment>
<keyword evidence="4" id="KW-0456">Lyase</keyword>
<dbReference type="GO" id="GO:0016829">
    <property type="term" value="F:lyase activity"/>
    <property type="evidence" value="ECO:0007669"/>
    <property type="project" value="UniProtKB-KW"/>
</dbReference>
<evidence type="ECO:0000256" key="4">
    <source>
        <dbReference type="ARBA" id="ARBA00023239"/>
    </source>
</evidence>
<proteinExistence type="inferred from homology"/>
<evidence type="ECO:0000256" key="3">
    <source>
        <dbReference type="ARBA" id="ARBA00011233"/>
    </source>
</evidence>
<dbReference type="AlphaFoldDB" id="A0A2T2X2L2"/>
<evidence type="ECO:0000256" key="5">
    <source>
        <dbReference type="ARBA" id="ARBA00023277"/>
    </source>
</evidence>
<organism evidence="6 7">
    <name type="scientific">Sulfobacillus benefaciens</name>
    <dbReference type="NCBI Taxonomy" id="453960"/>
    <lineage>
        <taxon>Bacteria</taxon>
        <taxon>Bacillati</taxon>
        <taxon>Bacillota</taxon>
        <taxon>Clostridia</taxon>
        <taxon>Eubacteriales</taxon>
        <taxon>Clostridiales Family XVII. Incertae Sedis</taxon>
        <taxon>Sulfobacillus</taxon>
    </lineage>
</organism>
<evidence type="ECO:0000256" key="2">
    <source>
        <dbReference type="ARBA" id="ARBA00006906"/>
    </source>
</evidence>
<comment type="similarity">
    <text evidence="2">Belongs to the KHG/KDPG aldolase family.</text>
</comment>
<dbReference type="PANTHER" id="PTHR30246">
    <property type="entry name" value="2-KETO-3-DEOXY-6-PHOSPHOGLUCONATE ALDOLASE"/>
    <property type="match status" value="1"/>
</dbReference>
<dbReference type="PANTHER" id="PTHR30246:SF1">
    <property type="entry name" value="2-DEHYDRO-3-DEOXY-6-PHOSPHOGALACTONATE ALDOLASE-RELATED"/>
    <property type="match status" value="1"/>
</dbReference>
<evidence type="ECO:0000256" key="1">
    <source>
        <dbReference type="ARBA" id="ARBA00004761"/>
    </source>
</evidence>
<protein>
    <submittedName>
        <fullName evidence="6">Bifunctional 2-keto-4-hydroxyglutarate aldolase/2-keto-3-deoxy-6-phosphogluconate aldolase</fullName>
    </submittedName>
</protein>
<dbReference type="SUPFAM" id="SSF51569">
    <property type="entry name" value="Aldolase"/>
    <property type="match status" value="1"/>
</dbReference>
<evidence type="ECO:0000313" key="7">
    <source>
        <dbReference type="Proteomes" id="UP000242699"/>
    </source>
</evidence>
<dbReference type="InterPro" id="IPR000887">
    <property type="entry name" value="Aldlse_KDPG_KHG"/>
</dbReference>
<name>A0A2T2X2L2_9FIRM</name>
<keyword evidence="5" id="KW-0119">Carbohydrate metabolism</keyword>
<dbReference type="NCBIfam" id="NF005119">
    <property type="entry name" value="PRK06552.1"/>
    <property type="match status" value="1"/>
</dbReference>
<dbReference type="CDD" id="cd00452">
    <property type="entry name" value="KDPG_aldolase"/>
    <property type="match status" value="1"/>
</dbReference>
<sequence>MVKKCDVIQSIAESGIVAVVRADSVARAQEIVNACVEGGIGSIEITFTVPGATEVIRALTAGEGTKPLMVGAGTVLDPETARVAILAGANFVVGPNFNEHTAKLCNRYGVPYLPGCMTITEMIRALESGCDVIKLFPGSAFNPSFVKDVRGPLPQARLMPTGGISLYDVQDWIRSGVVAVGVGGQLTRGTPGQITAMARQFVEKIHEAREEAPR</sequence>
<comment type="pathway">
    <text evidence="1">Carbohydrate acid metabolism.</text>
</comment>
<dbReference type="NCBIfam" id="TIGR01182">
    <property type="entry name" value="eda"/>
    <property type="match status" value="1"/>
</dbReference>
<dbReference type="Proteomes" id="UP000242699">
    <property type="component" value="Unassembled WGS sequence"/>
</dbReference>
<comment type="subunit">
    <text evidence="3">Homotrimer.</text>
</comment>
<dbReference type="EMBL" id="PXYT01000019">
    <property type="protein sequence ID" value="PSR28717.1"/>
    <property type="molecule type" value="Genomic_DNA"/>
</dbReference>
<evidence type="ECO:0000313" key="6">
    <source>
        <dbReference type="EMBL" id="PSR28717.1"/>
    </source>
</evidence>
<dbReference type="Gene3D" id="3.20.20.70">
    <property type="entry name" value="Aldolase class I"/>
    <property type="match status" value="1"/>
</dbReference>
<reference evidence="6 7" key="1">
    <citation type="journal article" date="2014" name="BMC Genomics">
        <title>Comparison of environmental and isolate Sulfobacillus genomes reveals diverse carbon, sulfur, nitrogen, and hydrogen metabolisms.</title>
        <authorList>
            <person name="Justice N.B."/>
            <person name="Norman A."/>
            <person name="Brown C.T."/>
            <person name="Singh A."/>
            <person name="Thomas B.C."/>
            <person name="Banfield J.F."/>
        </authorList>
    </citation>
    <scope>NUCLEOTIDE SEQUENCE [LARGE SCALE GENOMIC DNA]</scope>
    <source>
        <strain evidence="6">AMDSBA1</strain>
    </source>
</reference>
<gene>
    <name evidence="6" type="ORF">C7B43_09910</name>
</gene>
<dbReference type="Pfam" id="PF01081">
    <property type="entry name" value="Aldolase"/>
    <property type="match status" value="1"/>
</dbReference>